<evidence type="ECO:0000313" key="5">
    <source>
        <dbReference type="EMBL" id="CDG71116.1"/>
    </source>
</evidence>
<evidence type="ECO:0000256" key="2">
    <source>
        <dbReference type="SAM" id="SignalP"/>
    </source>
</evidence>
<dbReference type="PANTHER" id="PTHR16560">
    <property type="entry name" value="ALPHA-2-MACROGLOBULIN RECEPTOR-ASSOCIATED PROTEIN"/>
    <property type="match status" value="1"/>
</dbReference>
<accession>T2MG91</accession>
<dbReference type="OrthoDB" id="5817428at2759"/>
<feature type="non-terminal residue" evidence="5">
    <location>
        <position position="1"/>
    </location>
</feature>
<feature type="chain" id="PRO_5004592048" evidence="2">
    <location>
        <begin position="26"/>
        <end position="316"/>
    </location>
</feature>
<dbReference type="InterPro" id="IPR010483">
    <property type="entry name" value="Alpha_2_MRAP_C"/>
</dbReference>
<feature type="domain" description="Alpha-2-macroglobulin receptor-associated protein" evidence="3">
    <location>
        <begin position="28"/>
        <end position="109"/>
    </location>
</feature>
<keyword evidence="2" id="KW-0732">Signal</keyword>
<dbReference type="GO" id="GO:0050750">
    <property type="term" value="F:low-density lipoprotein particle receptor binding"/>
    <property type="evidence" value="ECO:0007669"/>
    <property type="project" value="InterPro"/>
</dbReference>
<proteinExistence type="evidence at transcript level"/>
<evidence type="ECO:0000259" key="3">
    <source>
        <dbReference type="Pfam" id="PF06400"/>
    </source>
</evidence>
<dbReference type="Pfam" id="PF06401">
    <property type="entry name" value="Alpha-2-MRAP_C"/>
    <property type="match status" value="1"/>
</dbReference>
<protein>
    <submittedName>
        <fullName evidence="5">Alpha-2-macroglobulin receptor-associated protein</fullName>
    </submittedName>
</protein>
<dbReference type="InterPro" id="IPR009066">
    <property type="entry name" value="MG_RAP_rcpt_1"/>
</dbReference>
<dbReference type="GO" id="GO:0048019">
    <property type="term" value="F:receptor antagonist activity"/>
    <property type="evidence" value="ECO:0007669"/>
    <property type="project" value="InterPro"/>
</dbReference>
<dbReference type="PANTHER" id="PTHR16560:SF2">
    <property type="entry name" value="ALPHA-2-MACROGLOBULIN RECEPTOR-ASSOCIATED PROTEIN"/>
    <property type="match status" value="1"/>
</dbReference>
<sequence>IILKMHIFMLSTFGFILQLFAIAHSSVNSEGKFQLSKFNKLWDSAVKIIKSPMKLSQLELSLKKLDKEELALKHLKNEGKDVKDLEASTQKHLAEILQQYQLGEKFDGLKMEYEKTFSDDQLENIWNTVQFESEFNDNELHSLYKELMYLQDAINNYQKHLTKAEKTVQSDIKSPSYKDEAAKHSKRLTELRIKLKEEHDDIAIRIQQVKKKVNMNEASIIDKRVVDLWNKAKSTKYFSDEELKSIKDELRHFQTGIDKLIFWQNESTNLHKRIHNQGERISEEYNHAKLKLEEYQRHVKKYHATMVNRISPKFEL</sequence>
<reference evidence="5" key="1">
    <citation type="journal article" date="2013" name="Genome Biol. Evol.">
        <title>Punctuated emergences of genetic and phenotypic innovations in eumetazoan, bilaterian, euteleostome, and hominidae ancestors.</title>
        <authorList>
            <person name="Wenger Y."/>
            <person name="Galliot B."/>
        </authorList>
    </citation>
    <scope>NUCLEOTIDE SEQUENCE</scope>
    <source>
        <tissue evidence="5">Whole animals</tissue>
    </source>
</reference>
<dbReference type="InterPro" id="IPR038003">
    <property type="entry name" value="A2-macroglobuin_RAP"/>
</dbReference>
<evidence type="ECO:0000259" key="4">
    <source>
        <dbReference type="Pfam" id="PF06401"/>
    </source>
</evidence>
<dbReference type="EMBL" id="HAAD01004884">
    <property type="protein sequence ID" value="CDG71116.1"/>
    <property type="molecule type" value="mRNA"/>
</dbReference>
<feature type="coiled-coil region" evidence="1">
    <location>
        <begin position="58"/>
        <end position="85"/>
    </location>
</feature>
<dbReference type="InterPro" id="IPR036744">
    <property type="entry name" value="RAP_sf"/>
</dbReference>
<dbReference type="AlphaFoldDB" id="T2MG91"/>
<name>T2MG91_HYDVU</name>
<dbReference type="GO" id="GO:0005783">
    <property type="term" value="C:endoplasmic reticulum"/>
    <property type="evidence" value="ECO:0007669"/>
    <property type="project" value="InterPro"/>
</dbReference>
<dbReference type="GO" id="GO:0008201">
    <property type="term" value="F:heparin binding"/>
    <property type="evidence" value="ECO:0007669"/>
    <property type="project" value="InterPro"/>
</dbReference>
<organism evidence="5">
    <name type="scientific">Hydra vulgaris</name>
    <name type="common">Hydra</name>
    <name type="synonym">Hydra attenuata</name>
    <dbReference type="NCBI Taxonomy" id="6087"/>
    <lineage>
        <taxon>Eukaryota</taxon>
        <taxon>Metazoa</taxon>
        <taxon>Cnidaria</taxon>
        <taxon>Hydrozoa</taxon>
        <taxon>Hydroidolina</taxon>
        <taxon>Anthoathecata</taxon>
        <taxon>Aplanulata</taxon>
        <taxon>Hydridae</taxon>
        <taxon>Hydra</taxon>
    </lineage>
</organism>
<dbReference type="Pfam" id="PF06400">
    <property type="entry name" value="Alpha-2-MRAP_N"/>
    <property type="match status" value="1"/>
</dbReference>
<feature type="domain" description="Alpha-2-macroglobulin RAP C-terminal" evidence="4">
    <location>
        <begin position="116"/>
        <end position="312"/>
    </location>
</feature>
<dbReference type="GO" id="GO:0048259">
    <property type="term" value="P:regulation of receptor-mediated endocytosis"/>
    <property type="evidence" value="ECO:0007669"/>
    <property type="project" value="TreeGrafter"/>
</dbReference>
<keyword evidence="1" id="KW-0175">Coiled coil</keyword>
<dbReference type="Gene3D" id="1.20.81.10">
    <property type="entry name" value="RAP domain"/>
    <property type="match status" value="3"/>
</dbReference>
<evidence type="ECO:0000256" key="1">
    <source>
        <dbReference type="SAM" id="Coils"/>
    </source>
</evidence>
<feature type="signal peptide" evidence="2">
    <location>
        <begin position="1"/>
        <end position="25"/>
    </location>
</feature>
<keyword evidence="5" id="KW-0675">Receptor</keyword>
<dbReference type="SUPFAM" id="SSF47045">
    <property type="entry name" value="RAP domain-like"/>
    <property type="match status" value="3"/>
</dbReference>
<gene>
    <name evidence="5" type="primary">LRPAP1</name>
</gene>